<evidence type="ECO:0000256" key="1">
    <source>
        <dbReference type="ARBA" id="ARBA00022679"/>
    </source>
</evidence>
<dbReference type="PANTHER" id="PTHR13947">
    <property type="entry name" value="GNAT FAMILY N-ACETYLTRANSFERASE"/>
    <property type="match status" value="1"/>
</dbReference>
<dbReference type="InterPro" id="IPR050769">
    <property type="entry name" value="NAT_camello-type"/>
</dbReference>
<dbReference type="InterPro" id="IPR000182">
    <property type="entry name" value="GNAT_dom"/>
</dbReference>
<dbReference type="PANTHER" id="PTHR13947:SF37">
    <property type="entry name" value="LD18367P"/>
    <property type="match status" value="1"/>
</dbReference>
<sequence>MKPVTIIAYEDRYQPQFKALNLEWLDLHHLTEQRDLDVLNDPKTHILEQGGFIYLAMEGEEVIGSAALMKEHHGVYELAKMAVGVNHRGKGLSKPLIETCIQKARALKAEKIELFSSSKLQPALRLYERYGFKHIPLEDSPFETADVKMVLML</sequence>
<dbReference type="AlphaFoldDB" id="A0A1M5UJT8"/>
<dbReference type="PROSITE" id="PS51186">
    <property type="entry name" value="GNAT"/>
    <property type="match status" value="1"/>
</dbReference>
<evidence type="ECO:0000313" key="4">
    <source>
        <dbReference type="Proteomes" id="UP000184212"/>
    </source>
</evidence>
<dbReference type="OrthoDB" id="1431064at2"/>
<dbReference type="SUPFAM" id="SSF55729">
    <property type="entry name" value="Acyl-CoA N-acyltransferases (Nat)"/>
    <property type="match status" value="1"/>
</dbReference>
<dbReference type="GO" id="GO:0008080">
    <property type="term" value="F:N-acetyltransferase activity"/>
    <property type="evidence" value="ECO:0007669"/>
    <property type="project" value="InterPro"/>
</dbReference>
<dbReference type="RefSeq" id="WP_073138983.1">
    <property type="nucleotide sequence ID" value="NZ_FQWQ01000003.1"/>
</dbReference>
<dbReference type="STRING" id="947013.SAMN04488109_4737"/>
<name>A0A1M5UJT8_9BACT</name>
<keyword evidence="4" id="KW-1185">Reference proteome</keyword>
<feature type="domain" description="N-acetyltransferase" evidence="2">
    <location>
        <begin position="4"/>
        <end position="153"/>
    </location>
</feature>
<evidence type="ECO:0000259" key="2">
    <source>
        <dbReference type="PROSITE" id="PS51186"/>
    </source>
</evidence>
<keyword evidence="1 3" id="KW-0808">Transferase</keyword>
<dbReference type="CDD" id="cd04301">
    <property type="entry name" value="NAT_SF"/>
    <property type="match status" value="1"/>
</dbReference>
<proteinExistence type="predicted"/>
<accession>A0A1M5UJT8</accession>
<gene>
    <name evidence="3" type="ORF">SAMN04488109_4737</name>
</gene>
<dbReference type="Gene3D" id="3.40.630.30">
    <property type="match status" value="1"/>
</dbReference>
<dbReference type="InterPro" id="IPR016181">
    <property type="entry name" value="Acyl_CoA_acyltransferase"/>
</dbReference>
<protein>
    <submittedName>
        <fullName evidence="3">Predicted N-acetyltransferase YhbS</fullName>
    </submittedName>
</protein>
<dbReference type="Proteomes" id="UP000184212">
    <property type="component" value="Unassembled WGS sequence"/>
</dbReference>
<dbReference type="Pfam" id="PF00583">
    <property type="entry name" value="Acetyltransf_1"/>
    <property type="match status" value="1"/>
</dbReference>
<evidence type="ECO:0000313" key="3">
    <source>
        <dbReference type="EMBL" id="SHH63304.1"/>
    </source>
</evidence>
<reference evidence="3 4" key="1">
    <citation type="submission" date="2016-11" db="EMBL/GenBank/DDBJ databases">
        <authorList>
            <person name="Jaros S."/>
            <person name="Januszkiewicz K."/>
            <person name="Wedrychowicz H."/>
        </authorList>
    </citation>
    <scope>NUCLEOTIDE SEQUENCE [LARGE SCALE GENOMIC DNA]</scope>
    <source>
        <strain evidence="3 4">DSM 24574</strain>
    </source>
</reference>
<dbReference type="EMBL" id="FQWQ01000003">
    <property type="protein sequence ID" value="SHH63304.1"/>
    <property type="molecule type" value="Genomic_DNA"/>
</dbReference>
<organism evidence="3 4">
    <name type="scientific">Chryseolinea serpens</name>
    <dbReference type="NCBI Taxonomy" id="947013"/>
    <lineage>
        <taxon>Bacteria</taxon>
        <taxon>Pseudomonadati</taxon>
        <taxon>Bacteroidota</taxon>
        <taxon>Cytophagia</taxon>
        <taxon>Cytophagales</taxon>
        <taxon>Fulvivirgaceae</taxon>
        <taxon>Chryseolinea</taxon>
    </lineage>
</organism>